<evidence type="ECO:0000313" key="1">
    <source>
        <dbReference type="EMBL" id="MBD2318782.1"/>
    </source>
</evidence>
<comment type="caution">
    <text evidence="1">The sequence shown here is derived from an EMBL/GenBank/DDBJ whole genome shotgun (WGS) entry which is preliminary data.</text>
</comment>
<dbReference type="RefSeq" id="WP_190580085.1">
    <property type="nucleotide sequence ID" value="NZ_CAWPQU010000028.1"/>
</dbReference>
<gene>
    <name evidence="1" type="ORF">H6G05_18245</name>
</gene>
<dbReference type="EMBL" id="JACJQY010000034">
    <property type="protein sequence ID" value="MBD2318782.1"/>
    <property type="molecule type" value="Genomic_DNA"/>
</dbReference>
<organism evidence="1 2">
    <name type="scientific">Phormidium tenue FACHB-1050</name>
    <dbReference type="NCBI Taxonomy" id="2692857"/>
    <lineage>
        <taxon>Bacteria</taxon>
        <taxon>Bacillati</taxon>
        <taxon>Cyanobacteriota</taxon>
        <taxon>Cyanophyceae</taxon>
        <taxon>Oscillatoriophycideae</taxon>
        <taxon>Oscillatoriales</taxon>
        <taxon>Oscillatoriaceae</taxon>
        <taxon>Phormidium</taxon>
    </lineage>
</organism>
<proteinExistence type="predicted"/>
<dbReference type="InterPro" id="IPR027417">
    <property type="entry name" value="P-loop_NTPase"/>
</dbReference>
<evidence type="ECO:0000313" key="2">
    <source>
        <dbReference type="Proteomes" id="UP000618445"/>
    </source>
</evidence>
<dbReference type="Proteomes" id="UP000618445">
    <property type="component" value="Unassembled WGS sequence"/>
</dbReference>
<protein>
    <submittedName>
        <fullName evidence="1">AAA-like domain-containing protein</fullName>
    </submittedName>
</protein>
<name>A0ABR8CGG2_9CYAN</name>
<sequence length="406" mass="46267">MTSASSFNYQVGGSLPADAPSYVERQCDRDYYELLKERKYCYVFNCRQMGKSSLRVRVTHKLQAERIVCATIDPQKIGVEVTCEQWYASAIRSLVGDLDLKNKFDLRSWIRERELLSPVQRFAEFIEIVVLQEIDAPIVIFVEEIDRLLSLKFGMDDFFGLVRSFFEDRPTKPEYNRLTFSFLGVATPTDLIQSHNTSAFNIGYAVEMAGFTLTEALPLMQGLASKVANPQDYLAEAVKWTGGQPFLIQRLLGMMEKELAGIAPPENIAGWVENLVQERIVTNWESQDAPPHLTTIRDRVISVEEKLRGRMLGCYQQVLADGELEDDRSEERSKLRLTGLVVRRDGRLISYNPIYGAVFNNAWVEGQLADLRPEFYGSAFRAWRDAEQKDGFLGSVSHLLGRKYQA</sequence>
<dbReference type="Pfam" id="PF14516">
    <property type="entry name" value="AAA_35"/>
    <property type="match status" value="1"/>
</dbReference>
<accession>A0ABR8CGG2</accession>
<reference evidence="1 2" key="1">
    <citation type="journal article" date="2020" name="ISME J.">
        <title>Comparative genomics reveals insights into cyanobacterial evolution and habitat adaptation.</title>
        <authorList>
            <person name="Chen M.Y."/>
            <person name="Teng W.K."/>
            <person name="Zhao L."/>
            <person name="Hu C.X."/>
            <person name="Zhou Y.K."/>
            <person name="Han B.P."/>
            <person name="Song L.R."/>
            <person name="Shu W.S."/>
        </authorList>
    </citation>
    <scope>NUCLEOTIDE SEQUENCE [LARGE SCALE GENOMIC DNA]</scope>
    <source>
        <strain evidence="1 2">FACHB-1050</strain>
    </source>
</reference>
<dbReference type="SUPFAM" id="SSF52540">
    <property type="entry name" value="P-loop containing nucleoside triphosphate hydrolases"/>
    <property type="match status" value="1"/>
</dbReference>
<keyword evidence="2" id="KW-1185">Reference proteome</keyword>